<dbReference type="SUPFAM" id="SSF53474">
    <property type="entry name" value="alpha/beta-Hydrolases"/>
    <property type="match status" value="1"/>
</dbReference>
<reference evidence="10 11" key="1">
    <citation type="submission" date="2024-01" db="EMBL/GenBank/DDBJ databases">
        <title>The genomes of 5 underutilized Papilionoideae crops provide insights into root nodulation and disease resistanc.</title>
        <authorList>
            <person name="Jiang F."/>
        </authorList>
    </citation>
    <scope>NUCLEOTIDE SEQUENCE [LARGE SCALE GENOMIC DNA]</scope>
    <source>
        <strain evidence="10">DUOXIRENSHENG_FW03</strain>
        <tissue evidence="10">Leaves</tissue>
    </source>
</reference>
<dbReference type="GO" id="GO:0005737">
    <property type="term" value="C:cytoplasm"/>
    <property type="evidence" value="ECO:0007669"/>
    <property type="project" value="UniProtKB-SubCell"/>
</dbReference>
<evidence type="ECO:0000256" key="1">
    <source>
        <dbReference type="ARBA" id="ARBA00004123"/>
    </source>
</evidence>
<evidence type="ECO:0000313" key="10">
    <source>
        <dbReference type="EMBL" id="KAK7381367.1"/>
    </source>
</evidence>
<comment type="caution">
    <text evidence="10">The sequence shown here is derived from an EMBL/GenBank/DDBJ whole genome shotgun (WGS) entry which is preliminary data.</text>
</comment>
<feature type="domain" description="EDS1 EP" evidence="9">
    <location>
        <begin position="356"/>
        <end position="585"/>
    </location>
</feature>
<accession>A0AAN9P202</accession>
<sequence length="608" mass="69660">MTQSALFSSGFELASFVKSSVLLRKSWDVIKSLHAGIVSNVGEGLSWKVHKDPNSGLTIIAFEVVQDSSNLHENLVSSNALGEKIFNHFKFLCTKKALDFSIDGTAISLLDKNYDQLHQLKSEIESYHRLIVTGHGLGGPIASLFTLSLYDRNDEKKNSPEKKKDDKKKPLLCITFGSPLVGDKKFQEAISRSSTWSSSFLHVVSYEDPVSKRLNRETTGYMPFGTFLFCSDTNSTCFENPDSVLELLMNLINDQNHGSHPVDYGNIVDYLYRKAICKDFTPREKDLSNSNSLHASIYLQLEALGLTTDMPQQQPQNTDINALVTTLEKLEHKLVLQKRPKIDPSKKLNIMKINMAQLESYKMNSKIRNIGYYDCYKNMNMPSDSDAVLYHKNLTKYWEEMVEQVDIKPQKEGAAFRTRWLYGGTNYRRMVEPLAIAQYYNEGGKDYMTDQSRSKHFVQLEEWLKEEAEKATSESNSADKSNVKPNSKSEKKKNVESILTFDSCFWAHVEEALLSCKLLEDVQSSVTQKEEATRELLKFEKYVYGLLMKYEVSSEIFLKQSSYMIWWYWYEAIKGTSYNSALKDFMSNSNNYNVQYVEGTYNFSPQAY</sequence>
<evidence type="ECO:0000259" key="8">
    <source>
        <dbReference type="Pfam" id="PF01764"/>
    </source>
</evidence>
<keyword evidence="11" id="KW-1185">Reference proteome</keyword>
<dbReference type="PANTHER" id="PTHR46898:SF3">
    <property type="entry name" value="FUNGAL LIPASE-LIKE DOMAIN-CONTAINING PROTEIN"/>
    <property type="match status" value="1"/>
</dbReference>
<dbReference type="GO" id="GO:0052689">
    <property type="term" value="F:carboxylic ester hydrolase activity"/>
    <property type="evidence" value="ECO:0007669"/>
    <property type="project" value="InterPro"/>
</dbReference>
<dbReference type="InterPro" id="IPR029058">
    <property type="entry name" value="AB_hydrolase_fold"/>
</dbReference>
<evidence type="ECO:0000256" key="7">
    <source>
        <dbReference type="SAM" id="MobiDB-lite"/>
    </source>
</evidence>
<keyword evidence="6" id="KW-0539">Nucleus</keyword>
<dbReference type="AlphaFoldDB" id="A0AAN9P202"/>
<comment type="subcellular location">
    <subcellularLocation>
        <location evidence="2">Cytoplasm</location>
    </subcellularLocation>
    <subcellularLocation>
        <location evidence="1">Nucleus</location>
    </subcellularLocation>
</comment>
<dbReference type="PANTHER" id="PTHR46898">
    <property type="entry name" value="SENESCENCE-ASSOCIATED CARBOXYLESTERASE 101"/>
    <property type="match status" value="1"/>
</dbReference>
<dbReference type="EMBL" id="JAYMYS010000009">
    <property type="protein sequence ID" value="KAK7381367.1"/>
    <property type="molecule type" value="Genomic_DNA"/>
</dbReference>
<keyword evidence="4" id="KW-0378">Hydrolase</keyword>
<feature type="region of interest" description="Disordered" evidence="7">
    <location>
        <begin position="469"/>
        <end position="489"/>
    </location>
</feature>
<evidence type="ECO:0000256" key="5">
    <source>
        <dbReference type="ARBA" id="ARBA00022821"/>
    </source>
</evidence>
<dbReference type="InterPro" id="IPR002921">
    <property type="entry name" value="Fungal_lipase-type"/>
</dbReference>
<evidence type="ECO:0000259" key="9">
    <source>
        <dbReference type="Pfam" id="PF18117"/>
    </source>
</evidence>
<keyword evidence="5" id="KW-0611">Plant defense</keyword>
<dbReference type="GO" id="GO:0006952">
    <property type="term" value="P:defense response"/>
    <property type="evidence" value="ECO:0007669"/>
    <property type="project" value="UniProtKB-KW"/>
</dbReference>
<evidence type="ECO:0008006" key="12">
    <source>
        <dbReference type="Google" id="ProtNLM"/>
    </source>
</evidence>
<dbReference type="Pfam" id="PF01764">
    <property type="entry name" value="Lipase_3"/>
    <property type="match status" value="1"/>
</dbReference>
<dbReference type="InterPro" id="IPR044603">
    <property type="entry name" value="SAG101-like"/>
</dbReference>
<name>A0AAN9P202_PSOTE</name>
<feature type="domain" description="Fungal lipase-type" evidence="8">
    <location>
        <begin position="108"/>
        <end position="212"/>
    </location>
</feature>
<gene>
    <name evidence="10" type="ORF">VNO78_34005</name>
</gene>
<evidence type="ECO:0000256" key="4">
    <source>
        <dbReference type="ARBA" id="ARBA00022801"/>
    </source>
</evidence>
<organism evidence="10 11">
    <name type="scientific">Psophocarpus tetragonolobus</name>
    <name type="common">Winged bean</name>
    <name type="synonym">Dolichos tetragonolobus</name>
    <dbReference type="NCBI Taxonomy" id="3891"/>
    <lineage>
        <taxon>Eukaryota</taxon>
        <taxon>Viridiplantae</taxon>
        <taxon>Streptophyta</taxon>
        <taxon>Embryophyta</taxon>
        <taxon>Tracheophyta</taxon>
        <taxon>Spermatophyta</taxon>
        <taxon>Magnoliopsida</taxon>
        <taxon>eudicotyledons</taxon>
        <taxon>Gunneridae</taxon>
        <taxon>Pentapetalae</taxon>
        <taxon>rosids</taxon>
        <taxon>fabids</taxon>
        <taxon>Fabales</taxon>
        <taxon>Fabaceae</taxon>
        <taxon>Papilionoideae</taxon>
        <taxon>50 kb inversion clade</taxon>
        <taxon>NPAAA clade</taxon>
        <taxon>indigoferoid/millettioid clade</taxon>
        <taxon>Phaseoleae</taxon>
        <taxon>Psophocarpus</taxon>
    </lineage>
</organism>
<dbReference type="GO" id="GO:0005634">
    <property type="term" value="C:nucleus"/>
    <property type="evidence" value="ECO:0007669"/>
    <property type="project" value="UniProtKB-SubCell"/>
</dbReference>
<evidence type="ECO:0000313" key="11">
    <source>
        <dbReference type="Proteomes" id="UP001386955"/>
    </source>
</evidence>
<dbReference type="GO" id="GO:0006629">
    <property type="term" value="P:lipid metabolic process"/>
    <property type="evidence" value="ECO:0007669"/>
    <property type="project" value="InterPro"/>
</dbReference>
<proteinExistence type="predicted"/>
<dbReference type="Gene3D" id="3.40.50.1820">
    <property type="entry name" value="alpha/beta hydrolase"/>
    <property type="match status" value="1"/>
</dbReference>
<dbReference type="Proteomes" id="UP001386955">
    <property type="component" value="Unassembled WGS sequence"/>
</dbReference>
<dbReference type="Pfam" id="PF18117">
    <property type="entry name" value="EDS1_EP"/>
    <property type="match status" value="1"/>
</dbReference>
<evidence type="ECO:0000256" key="6">
    <source>
        <dbReference type="ARBA" id="ARBA00023242"/>
    </source>
</evidence>
<keyword evidence="3" id="KW-0963">Cytoplasm</keyword>
<protein>
    <recommendedName>
        <fullName evidence="12">Senescence-associated carboxylesterase 101</fullName>
    </recommendedName>
</protein>
<dbReference type="InterPro" id="IPR041266">
    <property type="entry name" value="EDS1_EP"/>
</dbReference>
<evidence type="ECO:0000256" key="2">
    <source>
        <dbReference type="ARBA" id="ARBA00004496"/>
    </source>
</evidence>
<evidence type="ECO:0000256" key="3">
    <source>
        <dbReference type="ARBA" id="ARBA00022490"/>
    </source>
</evidence>